<dbReference type="AlphaFoldDB" id="A0A290N2I4"/>
<sequence>MARAAELLTAAGDVIERSALSRYCDAHSLKLGKVGREVMVDFEAVRDHRKNNYTRSVMSGEALHSVPATEAAPPTPNPTSAARDEPVKLDEHRQLKAVQLRRELREEAAEEGKLTDVAEVDAGAAEAIVEMRAAFVEVRADFAERLAAELGLPSEKVRTLRAALKRYDRVGQDRFATRIGKALAAGNESTGEALDRLMTLAAHAVRLRAGKANAAVA</sequence>
<gene>
    <name evidence="2" type="ORF">CA606_18470</name>
</gene>
<evidence type="ECO:0000256" key="1">
    <source>
        <dbReference type="SAM" id="MobiDB-lite"/>
    </source>
</evidence>
<dbReference type="EMBL" id="CP023315">
    <property type="protein sequence ID" value="ATC34155.1"/>
    <property type="molecule type" value="Genomic_DNA"/>
</dbReference>
<evidence type="ECO:0000313" key="2">
    <source>
        <dbReference type="EMBL" id="ATC34155.1"/>
    </source>
</evidence>
<name>A0A290N2I4_CAUVI</name>
<protein>
    <submittedName>
        <fullName evidence="2">Uncharacterized protein</fullName>
    </submittedName>
</protein>
<dbReference type="Proteomes" id="UP000217311">
    <property type="component" value="Chromosome"/>
</dbReference>
<proteinExistence type="predicted"/>
<organism evidence="2 3">
    <name type="scientific">Caulobacter vibrioides</name>
    <name type="common">Caulobacter crescentus</name>
    <dbReference type="NCBI Taxonomy" id="155892"/>
    <lineage>
        <taxon>Bacteria</taxon>
        <taxon>Pseudomonadati</taxon>
        <taxon>Pseudomonadota</taxon>
        <taxon>Alphaproteobacteria</taxon>
        <taxon>Caulobacterales</taxon>
        <taxon>Caulobacteraceae</taxon>
        <taxon>Caulobacter</taxon>
    </lineage>
</organism>
<accession>A0A290N2I4</accession>
<feature type="region of interest" description="Disordered" evidence="1">
    <location>
        <begin position="65"/>
        <end position="86"/>
    </location>
</feature>
<evidence type="ECO:0000313" key="3">
    <source>
        <dbReference type="Proteomes" id="UP000217311"/>
    </source>
</evidence>
<reference evidence="3" key="1">
    <citation type="submission" date="2017-09" db="EMBL/GenBank/DDBJ databases">
        <title>Genome evolution observed in wild isolates of Caulobacter crescentus.</title>
        <authorList>
            <person name="Ely B."/>
            <person name="Wilson K."/>
            <person name="Scott D."/>
        </authorList>
    </citation>
    <scope>NUCLEOTIDE SEQUENCE [LARGE SCALE GENOMIC DNA]</scope>
    <source>
        <strain evidence="3">CB13b1a</strain>
    </source>
</reference>